<dbReference type="InterPro" id="IPR036412">
    <property type="entry name" value="HAD-like_sf"/>
</dbReference>
<evidence type="ECO:0000313" key="24">
    <source>
        <dbReference type="EMBL" id="MBC5648359.1"/>
    </source>
</evidence>
<evidence type="ECO:0000256" key="6">
    <source>
        <dbReference type="ARBA" id="ARBA00022692"/>
    </source>
</evidence>
<keyword evidence="8" id="KW-0677">Repeat</keyword>
<dbReference type="Proteomes" id="UP000606889">
    <property type="component" value="Unassembled WGS sequence"/>
</dbReference>
<dbReference type="InterPro" id="IPR008250">
    <property type="entry name" value="ATPase_P-typ_transduc_dom_A_sf"/>
</dbReference>
<dbReference type="Pfam" id="PF00702">
    <property type="entry name" value="Hydrolase"/>
    <property type="match status" value="1"/>
</dbReference>
<keyword evidence="14 21" id="KW-1133">Transmembrane helix</keyword>
<feature type="transmembrane region" description="Helical" evidence="21">
    <location>
        <begin position="176"/>
        <end position="194"/>
    </location>
</feature>
<feature type="region of interest" description="Disordered" evidence="22">
    <location>
        <begin position="774"/>
        <end position="797"/>
    </location>
</feature>
<dbReference type="InterPro" id="IPR018303">
    <property type="entry name" value="ATPase_P-typ_P_site"/>
</dbReference>
<dbReference type="NCBIfam" id="TIGR01525">
    <property type="entry name" value="ATPase-IB_hvy"/>
    <property type="match status" value="1"/>
</dbReference>
<comment type="subcellular location">
    <subcellularLocation>
        <location evidence="21">Cell membrane</location>
    </subcellularLocation>
    <subcellularLocation>
        <location evidence="1">Endomembrane system</location>
        <topology evidence="1">Multi-pass membrane protein</topology>
    </subcellularLocation>
</comment>
<keyword evidence="25" id="KW-1185">Reference proteome</keyword>
<keyword evidence="17 21" id="KW-0472">Membrane</keyword>
<evidence type="ECO:0000256" key="3">
    <source>
        <dbReference type="ARBA" id="ARBA00012517"/>
    </source>
</evidence>
<dbReference type="RefSeq" id="WP_186857868.1">
    <property type="nucleotide sequence ID" value="NZ_JACOON010000004.1"/>
</dbReference>
<dbReference type="NCBIfam" id="TIGR01494">
    <property type="entry name" value="ATPase_P-type"/>
    <property type="match status" value="1"/>
</dbReference>
<feature type="transmembrane region" description="Helical" evidence="21">
    <location>
        <begin position="367"/>
        <end position="389"/>
    </location>
</feature>
<feature type="transmembrane region" description="Helical" evidence="21">
    <location>
        <begin position="401"/>
        <end position="422"/>
    </location>
</feature>
<dbReference type="PANTHER" id="PTHR43520:SF8">
    <property type="entry name" value="P-TYPE CU(+) TRANSPORTER"/>
    <property type="match status" value="1"/>
</dbReference>
<dbReference type="SUPFAM" id="SSF81665">
    <property type="entry name" value="Calcium ATPase, transmembrane domain M"/>
    <property type="match status" value="1"/>
</dbReference>
<dbReference type="PROSITE" id="PS50846">
    <property type="entry name" value="HMA_2"/>
    <property type="match status" value="2"/>
</dbReference>
<evidence type="ECO:0000256" key="22">
    <source>
        <dbReference type="SAM" id="MobiDB-lite"/>
    </source>
</evidence>
<comment type="caution">
    <text evidence="24">The sequence shown here is derived from an EMBL/GenBank/DDBJ whole genome shotgun (WGS) entry which is preliminary data.</text>
</comment>
<dbReference type="Pfam" id="PF00122">
    <property type="entry name" value="E1-E2_ATPase"/>
    <property type="match status" value="1"/>
</dbReference>
<dbReference type="InterPro" id="IPR017969">
    <property type="entry name" value="Heavy-metal-associated_CS"/>
</dbReference>
<evidence type="ECO:0000313" key="25">
    <source>
        <dbReference type="Proteomes" id="UP000606889"/>
    </source>
</evidence>
<keyword evidence="21" id="KW-1003">Cell membrane</keyword>
<dbReference type="InterPro" id="IPR027256">
    <property type="entry name" value="P-typ_ATPase_IB"/>
</dbReference>
<keyword evidence="9 21" id="KW-0547">Nucleotide-binding</keyword>
<evidence type="ECO:0000256" key="21">
    <source>
        <dbReference type="RuleBase" id="RU362081"/>
    </source>
</evidence>
<dbReference type="InterPro" id="IPR006121">
    <property type="entry name" value="HMA_dom"/>
</dbReference>
<accession>A0ABR7EEZ7</accession>
<dbReference type="InterPro" id="IPR023214">
    <property type="entry name" value="HAD_sf"/>
</dbReference>
<dbReference type="SFLD" id="SFLDG00002">
    <property type="entry name" value="C1.7:_P-type_atpase_like"/>
    <property type="match status" value="1"/>
</dbReference>
<keyword evidence="16" id="KW-0406">Ion transport</keyword>
<dbReference type="InterPro" id="IPR059000">
    <property type="entry name" value="ATPase_P-type_domA"/>
</dbReference>
<dbReference type="CDD" id="cd00371">
    <property type="entry name" value="HMA"/>
    <property type="match status" value="2"/>
</dbReference>
<feature type="transmembrane region" description="Helical" evidence="21">
    <location>
        <begin position="105"/>
        <end position="126"/>
    </location>
</feature>
<feature type="transmembrane region" description="Helical" evidence="21">
    <location>
        <begin position="214"/>
        <end position="233"/>
    </location>
</feature>
<proteinExistence type="inferred from homology"/>
<dbReference type="InterPro" id="IPR006122">
    <property type="entry name" value="HMA_Cu_ion-bd"/>
</dbReference>
<keyword evidence="6 21" id="KW-0812">Transmembrane</keyword>
<reference evidence="24 25" key="1">
    <citation type="submission" date="2020-08" db="EMBL/GenBank/DDBJ databases">
        <title>Genome public.</title>
        <authorList>
            <person name="Liu C."/>
            <person name="Sun Q."/>
        </authorList>
    </citation>
    <scope>NUCLEOTIDE SEQUENCE [LARGE SCALE GENOMIC DNA]</scope>
    <source>
        <strain evidence="24 25">NSJ-35</strain>
    </source>
</reference>
<protein>
    <recommendedName>
        <fullName evidence="4">Copper-exporting P-type ATPase</fullName>
        <ecNumber evidence="3">7.2.2.8</ecNumber>
    </recommendedName>
    <alternativeName>
        <fullName evidence="18">Copper-exporting P-type ATPase A</fullName>
    </alternativeName>
    <alternativeName>
        <fullName evidence="19">Cu(+)-exporting ATPase</fullName>
    </alternativeName>
</protein>
<evidence type="ECO:0000256" key="2">
    <source>
        <dbReference type="ARBA" id="ARBA00006024"/>
    </source>
</evidence>
<dbReference type="CDD" id="cd02094">
    <property type="entry name" value="P-type_ATPase_Cu-like"/>
    <property type="match status" value="1"/>
</dbReference>
<evidence type="ECO:0000256" key="20">
    <source>
        <dbReference type="ARBA" id="ARBA00049289"/>
    </source>
</evidence>
<dbReference type="PRINTS" id="PR00119">
    <property type="entry name" value="CATATPASE"/>
</dbReference>
<dbReference type="SFLD" id="SFLDS00003">
    <property type="entry name" value="Haloacid_Dehalogenase"/>
    <property type="match status" value="1"/>
</dbReference>
<feature type="transmembrane region" description="Helical" evidence="21">
    <location>
        <begin position="711"/>
        <end position="734"/>
    </location>
</feature>
<dbReference type="InterPro" id="IPR023299">
    <property type="entry name" value="ATPase_P-typ_cyto_dom_N"/>
</dbReference>
<evidence type="ECO:0000256" key="8">
    <source>
        <dbReference type="ARBA" id="ARBA00022737"/>
    </source>
</evidence>
<evidence type="ECO:0000256" key="5">
    <source>
        <dbReference type="ARBA" id="ARBA00022448"/>
    </source>
</evidence>
<feature type="transmembrane region" description="Helical" evidence="21">
    <location>
        <begin position="138"/>
        <end position="155"/>
    </location>
</feature>
<comment type="catalytic activity">
    <reaction evidence="20">
        <text>Cu(+)(in) + ATP + H2O = Cu(+)(out) + ADP + phosphate + H(+)</text>
        <dbReference type="Rhea" id="RHEA:25792"/>
        <dbReference type="ChEBI" id="CHEBI:15377"/>
        <dbReference type="ChEBI" id="CHEBI:15378"/>
        <dbReference type="ChEBI" id="CHEBI:30616"/>
        <dbReference type="ChEBI" id="CHEBI:43474"/>
        <dbReference type="ChEBI" id="CHEBI:49552"/>
        <dbReference type="ChEBI" id="CHEBI:456216"/>
        <dbReference type="EC" id="7.2.2.8"/>
    </reaction>
</comment>
<dbReference type="PROSITE" id="PS00154">
    <property type="entry name" value="ATPASE_E1_E2"/>
    <property type="match status" value="1"/>
</dbReference>
<dbReference type="Pfam" id="PF00403">
    <property type="entry name" value="HMA"/>
    <property type="match status" value="2"/>
</dbReference>
<comment type="similarity">
    <text evidence="2 21">Belongs to the cation transport ATPase (P-type) (TC 3.A.3) family. Type IB subfamily.</text>
</comment>
<gene>
    <name evidence="24" type="ORF">H8S18_08420</name>
</gene>
<dbReference type="InterPro" id="IPR036163">
    <property type="entry name" value="HMA_dom_sf"/>
</dbReference>
<dbReference type="Gene3D" id="3.40.1110.10">
    <property type="entry name" value="Calcium-transporting ATPase, cytoplasmic domain N"/>
    <property type="match status" value="1"/>
</dbReference>
<evidence type="ECO:0000256" key="13">
    <source>
        <dbReference type="ARBA" id="ARBA00022967"/>
    </source>
</evidence>
<dbReference type="NCBIfam" id="TIGR00003">
    <property type="entry name" value="copper ion binding protein"/>
    <property type="match status" value="2"/>
</dbReference>
<keyword evidence="10" id="KW-0187">Copper transport</keyword>
<dbReference type="InterPro" id="IPR001757">
    <property type="entry name" value="P_typ_ATPase"/>
</dbReference>
<keyword evidence="13" id="KW-1278">Translocase</keyword>
<evidence type="ECO:0000256" key="15">
    <source>
        <dbReference type="ARBA" id="ARBA00023008"/>
    </source>
</evidence>
<dbReference type="NCBIfam" id="TIGR01511">
    <property type="entry name" value="ATPase-IB1_Cu"/>
    <property type="match status" value="1"/>
</dbReference>
<dbReference type="Gene3D" id="3.40.50.1000">
    <property type="entry name" value="HAD superfamily/HAD-like"/>
    <property type="match status" value="1"/>
</dbReference>
<keyword evidence="12" id="KW-0460">Magnesium</keyword>
<evidence type="ECO:0000256" key="10">
    <source>
        <dbReference type="ARBA" id="ARBA00022796"/>
    </source>
</evidence>
<keyword evidence="11 21" id="KW-0067">ATP-binding</keyword>
<dbReference type="SFLD" id="SFLDF00027">
    <property type="entry name" value="p-type_atpase"/>
    <property type="match status" value="1"/>
</dbReference>
<keyword evidence="7 21" id="KW-0479">Metal-binding</keyword>
<evidence type="ECO:0000256" key="12">
    <source>
        <dbReference type="ARBA" id="ARBA00022842"/>
    </source>
</evidence>
<dbReference type="EMBL" id="JACOON010000004">
    <property type="protein sequence ID" value="MBC5648359.1"/>
    <property type="molecule type" value="Genomic_DNA"/>
</dbReference>
<name>A0ABR7EEZ7_9FIRM</name>
<keyword evidence="5" id="KW-0813">Transport</keyword>
<evidence type="ECO:0000256" key="7">
    <source>
        <dbReference type="ARBA" id="ARBA00022723"/>
    </source>
</evidence>
<keyword evidence="15" id="KW-0186">Copper</keyword>
<dbReference type="SUPFAM" id="SSF81653">
    <property type="entry name" value="Calcium ATPase, transduction domain A"/>
    <property type="match status" value="1"/>
</dbReference>
<dbReference type="SUPFAM" id="SSF56784">
    <property type="entry name" value="HAD-like"/>
    <property type="match status" value="1"/>
</dbReference>
<evidence type="ECO:0000256" key="19">
    <source>
        <dbReference type="ARBA" id="ARBA00033239"/>
    </source>
</evidence>
<dbReference type="SUPFAM" id="SSF55008">
    <property type="entry name" value="HMA, heavy metal-associated domain"/>
    <property type="match status" value="2"/>
</dbReference>
<dbReference type="PROSITE" id="PS01047">
    <property type="entry name" value="HMA_1"/>
    <property type="match status" value="2"/>
</dbReference>
<organism evidence="24 25">
    <name type="scientific">Christensenella tenuis</name>
    <dbReference type="NCBI Taxonomy" id="2763033"/>
    <lineage>
        <taxon>Bacteria</taxon>
        <taxon>Bacillati</taxon>
        <taxon>Bacillota</taxon>
        <taxon>Clostridia</taxon>
        <taxon>Christensenellales</taxon>
        <taxon>Christensenellaceae</taxon>
        <taxon>Christensenella</taxon>
    </lineage>
</organism>
<feature type="domain" description="HMA" evidence="23">
    <location>
        <begin position="2"/>
        <end position="68"/>
    </location>
</feature>
<evidence type="ECO:0000256" key="17">
    <source>
        <dbReference type="ARBA" id="ARBA00023136"/>
    </source>
</evidence>
<evidence type="ECO:0000256" key="16">
    <source>
        <dbReference type="ARBA" id="ARBA00023065"/>
    </source>
</evidence>
<evidence type="ECO:0000259" key="23">
    <source>
        <dbReference type="PROSITE" id="PS50846"/>
    </source>
</evidence>
<evidence type="ECO:0000256" key="11">
    <source>
        <dbReference type="ARBA" id="ARBA00022840"/>
    </source>
</evidence>
<feature type="transmembrane region" description="Helical" evidence="21">
    <location>
        <begin position="740"/>
        <end position="758"/>
    </location>
</feature>
<dbReference type="EC" id="7.2.2.8" evidence="3"/>
<dbReference type="Gene3D" id="3.30.70.100">
    <property type="match status" value="2"/>
</dbReference>
<evidence type="ECO:0000256" key="4">
    <source>
        <dbReference type="ARBA" id="ARBA00015102"/>
    </source>
</evidence>
<evidence type="ECO:0000256" key="18">
    <source>
        <dbReference type="ARBA" id="ARBA00029719"/>
    </source>
</evidence>
<sequence>MKTERFNITGMTCAACQANITRTVQKLDGVSDVDVSLLANRMTVTYDETKLTPENIIEAVEGVGYGASLPGSDTENAAGGSGFRSEWEARQKLADEGRESMKRRLISSIILLIPLMYVAMGPMMGLPAPDFLVGMENSLVSALTQLLLTIPIIVINGHFFKNGFKALIARAPNMDSLVAVGSGASLVYGIFAMYRMAFGLGHGDMTLVHEYAHALYFESAAMILTLVTVGKYLEARSKSKTSDALGKLVDLAPKTASVIRGGEELVIPAEQVKTGDIVVIRPGESIPVDGVVTEGYGYVDQAAITGESVPVEKKTGDTVISATINKNGTFRFQASKVGEDTTLAQIIRLVDEAGNSKAPIARLADRVSGIFVPVVIGIAIVTVAVWLIAGQNFEFAFSNAISVLVISCPCALGLATPVAIMVGTGKAAEQGILIKSAESLENLHSVDTIVLDKTGTITSGHPSVTDIVVLDTSLTEHEFLAQAAAAEAGSEHPLAQAVVEKAREAGLSIPRAEEFEAQAGRGIRALVDGRRYVAGNLAFMEESGLAENAQAKEIAHRLAGEGKTPLLFAADDSLLGVIAVADTIREDSRAAIERFRKMGLHVVMLTGDNRMTAEAIRKEVGVEEAIADVLPADKEASVRALQEKGHKVAMVGDGVNDAPALTRADIGIAIGAGTDIAIESADVVLMKDSLFDVATAIDLSKAVVRNIHQNLFWAFFYNVLGIPLAAGALFPAFGIRLSPMIGSAAMSLSSVCVVLNALRLRLFKDKNNTARPAAPVSAAEKLQNTGASAPEREKGKNEMKKVLTIDGMMCAHCQMNVQKTLLALNGVTDAAVDLEKKQATVTLSEDVPEQVFRNAIADAGYTLVSCENA</sequence>
<dbReference type="Gene3D" id="2.70.150.10">
    <property type="entry name" value="Calcium-transporting ATPase, cytoplasmic transduction domain A"/>
    <property type="match status" value="1"/>
</dbReference>
<evidence type="ECO:0000256" key="14">
    <source>
        <dbReference type="ARBA" id="ARBA00022989"/>
    </source>
</evidence>
<evidence type="ECO:0000256" key="9">
    <source>
        <dbReference type="ARBA" id="ARBA00022741"/>
    </source>
</evidence>
<evidence type="ECO:0000256" key="1">
    <source>
        <dbReference type="ARBA" id="ARBA00004127"/>
    </source>
</evidence>
<feature type="domain" description="HMA" evidence="23">
    <location>
        <begin position="799"/>
        <end position="864"/>
    </location>
</feature>
<dbReference type="InterPro" id="IPR023298">
    <property type="entry name" value="ATPase_P-typ_TM_dom_sf"/>
</dbReference>
<dbReference type="InterPro" id="IPR044492">
    <property type="entry name" value="P_typ_ATPase_HD_dom"/>
</dbReference>
<dbReference type="PRINTS" id="PR00120">
    <property type="entry name" value="HATPASE"/>
</dbReference>
<dbReference type="PANTHER" id="PTHR43520">
    <property type="entry name" value="ATP7, ISOFORM B"/>
    <property type="match status" value="1"/>
</dbReference>